<keyword evidence="3" id="KW-0560">Oxidoreductase</keyword>
<name>A0A5J9TUP5_9POAL</name>
<proteinExistence type="inferred from homology"/>
<dbReference type="InterPro" id="IPR036291">
    <property type="entry name" value="NAD(P)-bd_dom_sf"/>
</dbReference>
<dbReference type="GO" id="GO:0016491">
    <property type="term" value="F:oxidoreductase activity"/>
    <property type="evidence" value="ECO:0007669"/>
    <property type="project" value="UniProtKB-KW"/>
</dbReference>
<dbReference type="PROSITE" id="PS00061">
    <property type="entry name" value="ADH_SHORT"/>
    <property type="match status" value="1"/>
</dbReference>
<dbReference type="SUPFAM" id="SSF51735">
    <property type="entry name" value="NAD(P)-binding Rossmann-fold domains"/>
    <property type="match status" value="1"/>
</dbReference>
<dbReference type="PANTHER" id="PTHR43490:SF78">
    <property type="entry name" value="OS04G0532100 PROTEIN"/>
    <property type="match status" value="1"/>
</dbReference>
<dbReference type="PANTHER" id="PTHR43490">
    <property type="entry name" value="(+)-NEOMENTHOL DEHYDROGENASE"/>
    <property type="match status" value="1"/>
</dbReference>
<organism evidence="4 5">
    <name type="scientific">Eragrostis curvula</name>
    <name type="common">weeping love grass</name>
    <dbReference type="NCBI Taxonomy" id="38414"/>
    <lineage>
        <taxon>Eukaryota</taxon>
        <taxon>Viridiplantae</taxon>
        <taxon>Streptophyta</taxon>
        <taxon>Embryophyta</taxon>
        <taxon>Tracheophyta</taxon>
        <taxon>Spermatophyta</taxon>
        <taxon>Magnoliopsida</taxon>
        <taxon>Liliopsida</taxon>
        <taxon>Poales</taxon>
        <taxon>Poaceae</taxon>
        <taxon>PACMAD clade</taxon>
        <taxon>Chloridoideae</taxon>
        <taxon>Eragrostideae</taxon>
        <taxon>Eragrostidinae</taxon>
        <taxon>Eragrostis</taxon>
    </lineage>
</organism>
<accession>A0A5J9TUP5</accession>
<keyword evidence="5" id="KW-1185">Reference proteome</keyword>
<gene>
    <name evidence="4" type="ORF">EJB05_38596</name>
</gene>
<reference evidence="4 5" key="1">
    <citation type="journal article" date="2019" name="Sci. Rep.">
        <title>A high-quality genome of Eragrostis curvula grass provides insights into Poaceae evolution and supports new strategies to enhance forage quality.</title>
        <authorList>
            <person name="Carballo J."/>
            <person name="Santos B.A.C.M."/>
            <person name="Zappacosta D."/>
            <person name="Garbus I."/>
            <person name="Selva J.P."/>
            <person name="Gallo C.A."/>
            <person name="Diaz A."/>
            <person name="Albertini E."/>
            <person name="Caccamo M."/>
            <person name="Echenique V."/>
        </authorList>
    </citation>
    <scope>NUCLEOTIDE SEQUENCE [LARGE SCALE GENOMIC DNA]</scope>
    <source>
        <strain evidence="5">cv. Victoria</strain>
        <tissue evidence="4">Leaf</tissue>
    </source>
</reference>
<comment type="similarity">
    <text evidence="1">Belongs to the short-chain dehydrogenases/reductases (SDR) family.</text>
</comment>
<evidence type="ECO:0000256" key="3">
    <source>
        <dbReference type="ARBA" id="ARBA00023002"/>
    </source>
</evidence>
<dbReference type="AlphaFoldDB" id="A0A5J9TUP5"/>
<evidence type="ECO:0000256" key="2">
    <source>
        <dbReference type="ARBA" id="ARBA00022857"/>
    </source>
</evidence>
<dbReference type="EMBL" id="RWGY01000031">
    <property type="protein sequence ID" value="TVU15094.1"/>
    <property type="molecule type" value="Genomic_DNA"/>
</dbReference>
<protein>
    <submittedName>
        <fullName evidence="4">Uncharacterized protein</fullName>
    </submittedName>
</protein>
<evidence type="ECO:0000256" key="1">
    <source>
        <dbReference type="ARBA" id="ARBA00006484"/>
    </source>
</evidence>
<feature type="non-terminal residue" evidence="4">
    <location>
        <position position="1"/>
    </location>
</feature>
<dbReference type="InterPro" id="IPR020904">
    <property type="entry name" value="Sc_DH/Rdtase_CS"/>
</dbReference>
<dbReference type="GO" id="GO:0016020">
    <property type="term" value="C:membrane"/>
    <property type="evidence" value="ECO:0007669"/>
    <property type="project" value="TreeGrafter"/>
</dbReference>
<evidence type="ECO:0000313" key="5">
    <source>
        <dbReference type="Proteomes" id="UP000324897"/>
    </source>
</evidence>
<keyword evidence="2" id="KW-0521">NADP</keyword>
<evidence type="ECO:0000313" key="4">
    <source>
        <dbReference type="EMBL" id="TVU15094.1"/>
    </source>
</evidence>
<dbReference type="InterPro" id="IPR002347">
    <property type="entry name" value="SDR_fam"/>
</dbReference>
<dbReference type="Gramene" id="TVU15094">
    <property type="protein sequence ID" value="TVU15094"/>
    <property type="gene ID" value="EJB05_38596"/>
</dbReference>
<comment type="caution">
    <text evidence="4">The sequence shown here is derived from an EMBL/GenBank/DDBJ whole genome shotgun (WGS) entry which is preliminary data.</text>
</comment>
<dbReference type="OrthoDB" id="1933717at2759"/>
<dbReference type="Proteomes" id="UP000324897">
    <property type="component" value="Unassembled WGS sequence"/>
</dbReference>
<dbReference type="Gene3D" id="3.40.50.720">
    <property type="entry name" value="NAD(P)-binding Rossmann-like Domain"/>
    <property type="match status" value="1"/>
</dbReference>
<dbReference type="Pfam" id="PF13561">
    <property type="entry name" value="adh_short_C2"/>
    <property type="match status" value="1"/>
</dbReference>
<sequence>MATTGGDCATAAGVGVGAEVRPRYFRNEELKQELDNVETLTEDRLDELLDMFLKDFKAGAVEKRGWPAAFVAYNVSKAALNAYSRILARRHPMLRVNCVHPGYVKSDLTLYSGLLTPEEGASNVVKVAVLPKGGVTGTFFEEGTEASFV</sequence>